<dbReference type="Proteomes" id="UP000002899">
    <property type="component" value="Chromosome IV"/>
</dbReference>
<protein>
    <submittedName>
        <fullName evidence="1">Ubiquitin activating enzyme (E1) subunit Aos1, putative (AOS1)</fullName>
    </submittedName>
</protein>
<dbReference type="RefSeq" id="XP_012650188.1">
    <property type="nucleotide sequence ID" value="XM_012794734.1"/>
</dbReference>
<dbReference type="GO" id="GO:0008641">
    <property type="term" value="F:ubiquitin-like modifier activating enzyme activity"/>
    <property type="evidence" value="ECO:0007669"/>
    <property type="project" value="InterPro"/>
</dbReference>
<dbReference type="KEGG" id="bmic:BmR1_04g07980"/>
<dbReference type="Gene3D" id="3.40.50.720">
    <property type="entry name" value="NAD(P)-binding Rossmann-like Domain"/>
    <property type="match status" value="1"/>
</dbReference>
<dbReference type="AlphaFoldDB" id="I7JDG1"/>
<sequence>MKRNAEEANLDDLITLYSRPIQTFYPQVSNKLPTFSGISDTKIFDRQIRLWGIEIQQRLMSSTVLFAGKNVILEETAKNCLLTGMNIKFLNCQLVDDIDCKFSFFVKPQDLGTPHSLSLATRLKTITTNPGRVTGHIGALCTARSSQINVHLLQQANVEFDSLDYSRPGICPFCTIGYIKTDLNELSQSVQAICVAAEDYPLHTLVELDHMCRSRFKSLYVAYCNGPSGFFVSDLGIHQIMDTGQKDPETNRPIASSLTYPSFESFFIKPSWRFDRRCYESLKCGAALLLVERFSPQVLYNNATQQDIMVAREICDRIGANFEEFKRIIKDYRVQFTVTGSILGGYLSLEIRKFVSKQHETFPNMCFFDMAYNVVTTSMI</sequence>
<evidence type="ECO:0000313" key="1">
    <source>
        <dbReference type="EMBL" id="CCF75780.1"/>
    </source>
</evidence>
<reference evidence="1 2" key="3">
    <citation type="journal article" date="2016" name="Sci. Rep.">
        <title>Genome-wide diversity and gene expression profiling of Babesia microti isolates identify polymorphic genes that mediate host-pathogen interactions.</title>
        <authorList>
            <person name="Silva J.C."/>
            <person name="Cornillot E."/>
            <person name="McCracken C."/>
            <person name="Usmani-Brown S."/>
            <person name="Dwivedi A."/>
            <person name="Ifeonu O.O."/>
            <person name="Crabtree J."/>
            <person name="Gotia H.T."/>
            <person name="Virji A.Z."/>
            <person name="Reynes C."/>
            <person name="Colinge J."/>
            <person name="Kumar V."/>
            <person name="Lawres L."/>
            <person name="Pazzi J.E."/>
            <person name="Pablo J.V."/>
            <person name="Hung C."/>
            <person name="Brancato J."/>
            <person name="Kumari P."/>
            <person name="Orvis J."/>
            <person name="Tretina K."/>
            <person name="Chibucos M."/>
            <person name="Ott S."/>
            <person name="Sadzewicz L."/>
            <person name="Sengamalay N."/>
            <person name="Shetty A.C."/>
            <person name="Su Q."/>
            <person name="Tallon L."/>
            <person name="Fraser C.M."/>
            <person name="Frutos R."/>
            <person name="Molina D.M."/>
            <person name="Krause P.J."/>
            <person name="Ben Mamoun C."/>
        </authorList>
    </citation>
    <scope>NUCLEOTIDE SEQUENCE [LARGE SCALE GENOMIC DNA]</scope>
    <source>
        <strain evidence="1 2">RI</strain>
    </source>
</reference>
<dbReference type="VEuPathDB" id="PiroplasmaDB:BmR1_04g07980"/>
<keyword evidence="2" id="KW-1185">Reference proteome</keyword>
<dbReference type="GeneID" id="24426233"/>
<proteinExistence type="predicted"/>
<reference evidence="1 2" key="1">
    <citation type="journal article" date="2012" name="Nucleic Acids Res.">
        <title>Sequencing of the smallest Apicomplexan genome from the human pathogen Babesia microti.</title>
        <authorList>
            <person name="Cornillot E."/>
            <person name="Hadj-Kaddour K."/>
            <person name="Dassouli A."/>
            <person name="Noel B."/>
            <person name="Ranwez V."/>
            <person name="Vacherie B."/>
            <person name="Augagneur Y."/>
            <person name="Bres V."/>
            <person name="Duclos A."/>
            <person name="Randazzo S."/>
            <person name="Carcy B."/>
            <person name="Debierre-Grockiego F."/>
            <person name="Delbecq S."/>
            <person name="Moubri-Menage K."/>
            <person name="Shams-Eldin H."/>
            <person name="Usmani-Brown S."/>
            <person name="Bringaud F."/>
            <person name="Wincker P."/>
            <person name="Vivares C.P."/>
            <person name="Schwarz R.T."/>
            <person name="Schetters T.P."/>
            <person name="Krause P.J."/>
            <person name="Gorenflot A."/>
            <person name="Berry V."/>
            <person name="Barbe V."/>
            <person name="Ben Mamoun C."/>
        </authorList>
    </citation>
    <scope>NUCLEOTIDE SEQUENCE [LARGE SCALE GENOMIC DNA]</scope>
    <source>
        <strain evidence="1 2">RI</strain>
    </source>
</reference>
<dbReference type="OrthoDB" id="412647at2759"/>
<reference evidence="1 2" key="2">
    <citation type="journal article" date="2013" name="PLoS ONE">
        <title>Whole genome mapping and re-organization of the nuclear and mitochondrial genomes of Babesia microti isolates.</title>
        <authorList>
            <person name="Cornillot E."/>
            <person name="Dassouli A."/>
            <person name="Garg A."/>
            <person name="Pachikara N."/>
            <person name="Randazzo S."/>
            <person name="Depoix D."/>
            <person name="Carcy B."/>
            <person name="Delbecq S."/>
            <person name="Frutos R."/>
            <person name="Silva J.C."/>
            <person name="Sutton R."/>
            <person name="Krause P.J."/>
            <person name="Mamoun C.B."/>
        </authorList>
    </citation>
    <scope>NUCLEOTIDE SEQUENCE [LARGE SCALE GENOMIC DNA]</scope>
    <source>
        <strain evidence="1 2">RI</strain>
    </source>
</reference>
<dbReference type="EMBL" id="LN871599">
    <property type="protein sequence ID" value="CCF75780.1"/>
    <property type="molecule type" value="Genomic_DNA"/>
</dbReference>
<name>I7JDG1_BABMR</name>
<gene>
    <name evidence="1" type="ORF">BmR1_04g07980</name>
</gene>
<accession>I7JDG1</accession>
<dbReference type="InterPro" id="IPR035985">
    <property type="entry name" value="Ubiquitin-activating_enz"/>
</dbReference>
<dbReference type="SUPFAM" id="SSF69572">
    <property type="entry name" value="Activating enzymes of the ubiquitin-like proteins"/>
    <property type="match status" value="1"/>
</dbReference>
<organism evidence="1 2">
    <name type="scientific">Babesia microti (strain RI)</name>
    <dbReference type="NCBI Taxonomy" id="1133968"/>
    <lineage>
        <taxon>Eukaryota</taxon>
        <taxon>Sar</taxon>
        <taxon>Alveolata</taxon>
        <taxon>Apicomplexa</taxon>
        <taxon>Aconoidasida</taxon>
        <taxon>Piroplasmida</taxon>
        <taxon>Babesiidae</taxon>
        <taxon>Babesia</taxon>
    </lineage>
</organism>
<evidence type="ECO:0000313" key="2">
    <source>
        <dbReference type="Proteomes" id="UP000002899"/>
    </source>
</evidence>